<dbReference type="InterPro" id="IPR000055">
    <property type="entry name" value="Restrct_endonuc_typeI_TRD"/>
</dbReference>
<keyword evidence="3" id="KW-0238">DNA-binding</keyword>
<protein>
    <submittedName>
        <fullName evidence="5">Restriction endonuclease subunit S</fullName>
    </submittedName>
</protein>
<keyword evidence="6" id="KW-1185">Reference proteome</keyword>
<keyword evidence="2" id="KW-0680">Restriction system</keyword>
<evidence type="ECO:0000259" key="4">
    <source>
        <dbReference type="Pfam" id="PF01420"/>
    </source>
</evidence>
<organism evidence="5 6">
    <name type="scientific">Leuconostoc kimchii</name>
    <dbReference type="NCBI Taxonomy" id="136609"/>
    <lineage>
        <taxon>Bacteria</taxon>
        <taxon>Bacillati</taxon>
        <taxon>Bacillota</taxon>
        <taxon>Bacilli</taxon>
        <taxon>Lactobacillales</taxon>
        <taxon>Lactobacillaceae</taxon>
        <taxon>Leuconostoc</taxon>
    </lineage>
</organism>
<keyword evidence="5" id="KW-0378">Hydrolase</keyword>
<evidence type="ECO:0000256" key="2">
    <source>
        <dbReference type="ARBA" id="ARBA00022747"/>
    </source>
</evidence>
<dbReference type="InterPro" id="IPR044946">
    <property type="entry name" value="Restrct_endonuc_typeI_TRD_sf"/>
</dbReference>
<dbReference type="PANTHER" id="PTHR30408:SF13">
    <property type="entry name" value="TYPE I RESTRICTION ENZYME HINDI SPECIFICITY SUBUNIT"/>
    <property type="match status" value="1"/>
</dbReference>
<sequence>MGQSPSSINYTNNPSDHILVQGNADIKNGRVFPRIWTTQVTKIANKNDLILSVRAPVGDICKTDYNVVIGRGVAGIKGNDFIYQSLQKMKQNGYWSTLSSGSTFESINSKDIKEAQLNIPSNKEQTQIGTFFKNLDQLITVNEETKKCRCSSCIFIHDY</sequence>
<dbReference type="GO" id="GO:0004519">
    <property type="term" value="F:endonuclease activity"/>
    <property type="evidence" value="ECO:0007669"/>
    <property type="project" value="UniProtKB-KW"/>
</dbReference>
<dbReference type="PANTHER" id="PTHR30408">
    <property type="entry name" value="TYPE-1 RESTRICTION ENZYME ECOKI SPECIFICITY PROTEIN"/>
    <property type="match status" value="1"/>
</dbReference>
<dbReference type="CDD" id="cd17494">
    <property type="entry name" value="RMtype1_S_Sma198ORF994P-TRD2-CR2_like"/>
    <property type="match status" value="1"/>
</dbReference>
<gene>
    <name evidence="5" type="ORF">EW139_03240</name>
</gene>
<dbReference type="Proteomes" id="UP000295756">
    <property type="component" value="Chromosome"/>
</dbReference>
<dbReference type="EMBL" id="CP037939">
    <property type="protein sequence ID" value="QBR47182.1"/>
    <property type="molecule type" value="Genomic_DNA"/>
</dbReference>
<name>A0ABX5SL45_9LACO</name>
<dbReference type="InterPro" id="IPR052021">
    <property type="entry name" value="Type-I_RS_S_subunit"/>
</dbReference>
<dbReference type="Gene3D" id="3.90.220.20">
    <property type="entry name" value="DNA methylase specificity domains"/>
    <property type="match status" value="1"/>
</dbReference>
<evidence type="ECO:0000313" key="6">
    <source>
        <dbReference type="Proteomes" id="UP000295756"/>
    </source>
</evidence>
<accession>A0ABX5SL45</accession>
<evidence type="ECO:0000256" key="1">
    <source>
        <dbReference type="ARBA" id="ARBA00010923"/>
    </source>
</evidence>
<dbReference type="Pfam" id="PF01420">
    <property type="entry name" value="Methylase_S"/>
    <property type="match status" value="1"/>
</dbReference>
<comment type="similarity">
    <text evidence="1">Belongs to the type-I restriction system S methylase family.</text>
</comment>
<feature type="domain" description="Type I restriction modification DNA specificity" evidence="4">
    <location>
        <begin position="37"/>
        <end position="146"/>
    </location>
</feature>
<keyword evidence="5" id="KW-0540">Nuclease</keyword>
<evidence type="ECO:0000256" key="3">
    <source>
        <dbReference type="ARBA" id="ARBA00023125"/>
    </source>
</evidence>
<dbReference type="SUPFAM" id="SSF116734">
    <property type="entry name" value="DNA methylase specificity domain"/>
    <property type="match status" value="1"/>
</dbReference>
<proteinExistence type="inferred from homology"/>
<reference evidence="5 6" key="1">
    <citation type="submission" date="2019-03" db="EMBL/GenBank/DDBJ databases">
        <title>Complete Genome Sequence of Leuconostoc kimchii strain NKJ218 Isolated from Homemade Kimchi.</title>
        <authorList>
            <person name="Jung J.Y."/>
            <person name="Jin H.M."/>
            <person name="Jung J.-W."/>
            <person name="Lee S.-Y."/>
            <person name="Ryu B.-G."/>
            <person name="Han S.-S."/>
            <person name="Kang H.K."/>
            <person name="Choi H.W."/>
            <person name="Chung E.J."/>
            <person name="Choi K.-M."/>
        </authorList>
    </citation>
    <scope>NUCLEOTIDE SEQUENCE [LARGE SCALE GENOMIC DNA]</scope>
    <source>
        <strain evidence="5 6">NKJ218</strain>
    </source>
</reference>
<evidence type="ECO:0000313" key="5">
    <source>
        <dbReference type="EMBL" id="QBR47182.1"/>
    </source>
</evidence>
<keyword evidence="5" id="KW-0255">Endonuclease</keyword>